<name>A0A419NES4_9GAMM</name>
<dbReference type="RefSeq" id="WP_120131235.1">
    <property type="nucleotide sequence ID" value="NZ_RAHH01000002.1"/>
</dbReference>
<evidence type="ECO:0000313" key="1">
    <source>
        <dbReference type="EMBL" id="RJT47226.1"/>
    </source>
</evidence>
<proteinExistence type="predicted"/>
<protein>
    <submittedName>
        <fullName evidence="1">Uncharacterized protein</fullName>
    </submittedName>
</protein>
<dbReference type="OrthoDB" id="6547760at2"/>
<sequence length="119" mass="13225">MSLRSQIIAFLILVLLAIGYGEIRYRNGWYAHSDQMNAAAAKKQKKAEAKLEPIEQKAATAKDEGKVIYKTITRDVVKYVQDPNHTKCDFDAAAIRLRQQSINAANNIAGFDDATVQGK</sequence>
<evidence type="ECO:0000313" key="2">
    <source>
        <dbReference type="Proteomes" id="UP000284908"/>
    </source>
</evidence>
<keyword evidence="2" id="KW-1185">Reference proteome</keyword>
<comment type="caution">
    <text evidence="1">The sequence shown here is derived from an EMBL/GenBank/DDBJ whole genome shotgun (WGS) entry which is preliminary data.</text>
</comment>
<dbReference type="AlphaFoldDB" id="A0A419NES4"/>
<gene>
    <name evidence="1" type="ORF">D6C13_02365</name>
</gene>
<dbReference type="EMBL" id="RAHH01000002">
    <property type="protein sequence ID" value="RJT47226.1"/>
    <property type="molecule type" value="Genomic_DNA"/>
</dbReference>
<organism evidence="1 2">
    <name type="scientific">Rahnella woolbedingensis</name>
    <dbReference type="NCBI Taxonomy" id="1510574"/>
    <lineage>
        <taxon>Bacteria</taxon>
        <taxon>Pseudomonadati</taxon>
        <taxon>Pseudomonadota</taxon>
        <taxon>Gammaproteobacteria</taxon>
        <taxon>Enterobacterales</taxon>
        <taxon>Yersiniaceae</taxon>
        <taxon>Rahnella</taxon>
    </lineage>
</organism>
<accession>A0A419NES4</accession>
<dbReference type="Proteomes" id="UP000284908">
    <property type="component" value="Unassembled WGS sequence"/>
</dbReference>
<reference evidence="1 2" key="1">
    <citation type="submission" date="2018-09" db="EMBL/GenBank/DDBJ databases">
        <authorList>
            <person name="Le Fleche-Mateos A."/>
        </authorList>
    </citation>
    <scope>NUCLEOTIDE SEQUENCE [LARGE SCALE GENOMIC DNA]</scope>
    <source>
        <strain evidence="1 2">DSM 27399</strain>
    </source>
</reference>